<feature type="region of interest" description="Disordered" evidence="1">
    <location>
        <begin position="1"/>
        <end position="20"/>
    </location>
</feature>
<dbReference type="SUPFAM" id="SSF56059">
    <property type="entry name" value="Glutathione synthetase ATP-binding domain-like"/>
    <property type="match status" value="1"/>
</dbReference>
<evidence type="ECO:0008006" key="4">
    <source>
        <dbReference type="Google" id="ProtNLM"/>
    </source>
</evidence>
<evidence type="ECO:0000256" key="1">
    <source>
        <dbReference type="SAM" id="MobiDB-lite"/>
    </source>
</evidence>
<dbReference type="AlphaFoldDB" id="A0A150RWF3"/>
<dbReference type="Gene3D" id="3.30.1490.270">
    <property type="match status" value="1"/>
</dbReference>
<protein>
    <recommendedName>
        <fullName evidence="4">Glutathionylspermidine synthase pre-ATP-grasp-like domain-containing protein</fullName>
    </recommendedName>
</protein>
<comment type="caution">
    <text evidence="2">The sequence shown here is derived from an EMBL/GenBank/DDBJ whole genome shotgun (WGS) entry which is preliminary data.</text>
</comment>
<dbReference type="EMBL" id="JEMB01001903">
    <property type="protein sequence ID" value="KYF84555.1"/>
    <property type="molecule type" value="Genomic_DNA"/>
</dbReference>
<dbReference type="Proteomes" id="UP000075635">
    <property type="component" value="Unassembled WGS sequence"/>
</dbReference>
<evidence type="ECO:0000313" key="2">
    <source>
        <dbReference type="EMBL" id="KYF84555.1"/>
    </source>
</evidence>
<proteinExistence type="predicted"/>
<accession>A0A150RWF3</accession>
<sequence>MMDHQMNPPRGDSSAEVRQLHRELSPASAAWLDFADREPDARQRHGFAPFERSPLIHYPLHAWPTLVDARRVERMAEAARGMARAVRSLPRRVLGGDPARVAAFYDIDVERAAGAIEAMSLSGDARGAISRGDFIDTGAGLKCLELNVVAAVGGWETMLQAMVVLGEPVVQRFIAQCGVRVKPANSLLAFFRNVLAQAREVVPWEGECNIGILLADSDLPPPNAMEMASAFLNGQYADFLGAHGARGEILLASYGQLEEAEGRLSLRGKRLHALLEFNARDRLKIGGPEFVARTWAALRSRSIALFNGPAADILDDKRNLALLSEHQDGDLLAPEDRDAARRFVPWTRVVAPVEVTRGQERVYLPELLAGRREELVLKLGRDFGGDSVVIGRSATTAAWDEAVARALEQPRAWVVQEQVVSRPYHYLRSDGVVAPHTVIWGLFVMGDLFAGSMVRVGPDADSSGVVNVQQGAAAVGVVIEVE</sequence>
<gene>
    <name evidence="2" type="ORF">BE17_45775</name>
</gene>
<evidence type="ECO:0000313" key="3">
    <source>
        <dbReference type="Proteomes" id="UP000075635"/>
    </source>
</evidence>
<organism evidence="2 3">
    <name type="scientific">Sorangium cellulosum</name>
    <name type="common">Polyangium cellulosum</name>
    <dbReference type="NCBI Taxonomy" id="56"/>
    <lineage>
        <taxon>Bacteria</taxon>
        <taxon>Pseudomonadati</taxon>
        <taxon>Myxococcota</taxon>
        <taxon>Polyangia</taxon>
        <taxon>Polyangiales</taxon>
        <taxon>Polyangiaceae</taxon>
        <taxon>Sorangium</taxon>
    </lineage>
</organism>
<reference evidence="2 3" key="1">
    <citation type="submission" date="2014-02" db="EMBL/GenBank/DDBJ databases">
        <title>The small core and large imbalanced accessory genome model reveals a collaborative survival strategy of Sorangium cellulosum strains in nature.</title>
        <authorList>
            <person name="Han K."/>
            <person name="Peng R."/>
            <person name="Blom J."/>
            <person name="Li Y.-Z."/>
        </authorList>
    </citation>
    <scope>NUCLEOTIDE SEQUENCE [LARGE SCALE GENOMIC DNA]</scope>
    <source>
        <strain evidence="2 3">So0011-07</strain>
    </source>
</reference>
<name>A0A150RWF3_SORCE</name>